<proteinExistence type="predicted"/>
<dbReference type="RefSeq" id="WP_133514568.1">
    <property type="nucleotide sequence ID" value="NZ_SNWX01000006.1"/>
</dbReference>
<dbReference type="AlphaFoldDB" id="A0A4R6LV51"/>
<protein>
    <submittedName>
        <fullName evidence="1">Uncharacterized protein</fullName>
    </submittedName>
</protein>
<organism evidence="1 2">
    <name type="scientific">Halanaerobium saccharolyticum</name>
    <dbReference type="NCBI Taxonomy" id="43595"/>
    <lineage>
        <taxon>Bacteria</taxon>
        <taxon>Bacillati</taxon>
        <taxon>Bacillota</taxon>
        <taxon>Clostridia</taxon>
        <taxon>Halanaerobiales</taxon>
        <taxon>Halanaerobiaceae</taxon>
        <taxon>Halanaerobium</taxon>
    </lineage>
</organism>
<dbReference type="OrthoDB" id="2703631at2"/>
<accession>A0A4R6LV51</accession>
<gene>
    <name evidence="1" type="ORF">DFR79_106149</name>
</gene>
<sequence length="161" mass="19116">MENYCSRVIFDFVNYREYKSRCEYIQFEAEIDGNFLEDLAGKGQGIDYSRPRVQSSNHYDPTAQPVMESVEKEQELKEEYKRKIKLVKRVEKAYKGLDPIEQLLMDIKYKTGRIVEDSEVYTHPNFPYGRTKYYEIKDEAMEKAARIVGFIKKKREKVANN</sequence>
<evidence type="ECO:0000313" key="2">
    <source>
        <dbReference type="Proteomes" id="UP000295064"/>
    </source>
</evidence>
<name>A0A4R6LV51_9FIRM</name>
<dbReference type="Proteomes" id="UP000295064">
    <property type="component" value="Unassembled WGS sequence"/>
</dbReference>
<evidence type="ECO:0000313" key="1">
    <source>
        <dbReference type="EMBL" id="TDO92336.1"/>
    </source>
</evidence>
<comment type="caution">
    <text evidence="1">The sequence shown here is derived from an EMBL/GenBank/DDBJ whole genome shotgun (WGS) entry which is preliminary data.</text>
</comment>
<reference evidence="1 2" key="1">
    <citation type="submission" date="2019-03" db="EMBL/GenBank/DDBJ databases">
        <title>Subsurface microbial communities from deep shales in Ohio and West Virginia, USA.</title>
        <authorList>
            <person name="Wrighton K."/>
        </authorList>
    </citation>
    <scope>NUCLEOTIDE SEQUENCE [LARGE SCALE GENOMIC DNA]</scope>
    <source>
        <strain evidence="1 2">MA284_T2</strain>
    </source>
</reference>
<dbReference type="EMBL" id="SNWX01000006">
    <property type="protein sequence ID" value="TDO92336.1"/>
    <property type="molecule type" value="Genomic_DNA"/>
</dbReference>